<evidence type="ECO:0000313" key="3">
    <source>
        <dbReference type="WBParaSite" id="Csp11.Scaffold629.g7884.t2"/>
    </source>
</evidence>
<feature type="compositionally biased region" description="Low complexity" evidence="1">
    <location>
        <begin position="59"/>
        <end position="85"/>
    </location>
</feature>
<dbReference type="AlphaFoldDB" id="A0A1I7UCA3"/>
<name>A0A1I7UCA3_9PELO</name>
<evidence type="ECO:0000313" key="2">
    <source>
        <dbReference type="Proteomes" id="UP000095282"/>
    </source>
</evidence>
<proteinExistence type="predicted"/>
<dbReference type="STRING" id="1561998.A0A1I7UCA3"/>
<feature type="compositionally biased region" description="Polar residues" evidence="1">
    <location>
        <begin position="86"/>
        <end position="102"/>
    </location>
</feature>
<reference evidence="3" key="1">
    <citation type="submission" date="2016-11" db="UniProtKB">
        <authorList>
            <consortium name="WormBaseParasite"/>
        </authorList>
    </citation>
    <scope>IDENTIFICATION</scope>
</reference>
<organism evidence="2 3">
    <name type="scientific">Caenorhabditis tropicalis</name>
    <dbReference type="NCBI Taxonomy" id="1561998"/>
    <lineage>
        <taxon>Eukaryota</taxon>
        <taxon>Metazoa</taxon>
        <taxon>Ecdysozoa</taxon>
        <taxon>Nematoda</taxon>
        <taxon>Chromadorea</taxon>
        <taxon>Rhabditida</taxon>
        <taxon>Rhabditina</taxon>
        <taxon>Rhabditomorpha</taxon>
        <taxon>Rhabditoidea</taxon>
        <taxon>Rhabditidae</taxon>
        <taxon>Peloderinae</taxon>
        <taxon>Caenorhabditis</taxon>
    </lineage>
</organism>
<evidence type="ECO:0000256" key="1">
    <source>
        <dbReference type="SAM" id="MobiDB-lite"/>
    </source>
</evidence>
<dbReference type="WBParaSite" id="Csp11.Scaffold629.g7884.t2">
    <property type="protein sequence ID" value="Csp11.Scaffold629.g7884.t2"/>
    <property type="gene ID" value="Csp11.Scaffold629.g7884"/>
</dbReference>
<accession>A0A1I7UCA3</accession>
<protein>
    <submittedName>
        <fullName evidence="3">Transcription factor</fullName>
    </submittedName>
</protein>
<sequence>MWYDMVPYGGFSDFWMQFAENNCTFNHVPFAMDQTSVLDSAFNSPVDSGISGTNGSGTGSTTHFGVGSNLRSSSRSTDGTDSTDGANSDNVTGSTGSTPAHHSITNLNMALSQHSVDSGSSASSANPFPHFNQADLLNFHQNSLLPHHMFSQFGRYPQVCFS</sequence>
<feature type="region of interest" description="Disordered" evidence="1">
    <location>
        <begin position="49"/>
        <end position="102"/>
    </location>
</feature>
<keyword evidence="2" id="KW-1185">Reference proteome</keyword>
<dbReference type="Proteomes" id="UP000095282">
    <property type="component" value="Unplaced"/>
</dbReference>